<feature type="region of interest" description="Disordered" evidence="1">
    <location>
        <begin position="267"/>
        <end position="304"/>
    </location>
</feature>
<organism evidence="2 3">
    <name type="scientific">Orchesella dallaii</name>
    <dbReference type="NCBI Taxonomy" id="48710"/>
    <lineage>
        <taxon>Eukaryota</taxon>
        <taxon>Metazoa</taxon>
        <taxon>Ecdysozoa</taxon>
        <taxon>Arthropoda</taxon>
        <taxon>Hexapoda</taxon>
        <taxon>Collembola</taxon>
        <taxon>Entomobryomorpha</taxon>
        <taxon>Entomobryoidea</taxon>
        <taxon>Orchesellidae</taxon>
        <taxon>Orchesellinae</taxon>
        <taxon>Orchesella</taxon>
    </lineage>
</organism>
<sequence>MDPYSSVGTITLEYYDGSSDFSESDDDSGNSCCYLPPDTGQTYSSTSIPETREAASFKTYDFKHPDTEKEFTDTEAEVWLKQPGNSIRKLFSENAKEAMDSHYEISHEEQMNNLFHPKASFPRCPRGGLADNYNRRSYAGPFLTCPINHECGDEFHKIPISTKPIPEFDPKERPPQFREKRARLHSTHMKVWPQHLADLKHVLEQNLEEIDDSLSELCENYRPSTVMSHATRYSVIVRRKRPDHVLCFHHKPKVIMKRRTTAVRVIRTRRSLQKTNSSEVSDSRKLRPNTPEQDEHSPLSQVNTKKFVVRQSKTHNNASGKTLWIGSNNKTIETQELFELSNVNALSESSSSEIDTTKARNRLAASLRQRLSAPVTRAINSRQASSRVSKRFVRKPQPPKEAKYIQKLKPNISAKFLQARSKNRIISNSNTNTPRNQQVKSKRDVPSITKIFKRSRRNSLSKNISPRNQYHGSSDEDESYAKFRDHNGKFDEEKYRQSILKMLVKSENNTVRERKKKKGSQRQVGRNFVGLPKIKNHYSNVKPKITSNIPQRKRRKRRKPKSDIHFDFSDFSLKSKFSSDTVLDAKDSYFSVPSLDI</sequence>
<dbReference type="Proteomes" id="UP001642540">
    <property type="component" value="Unassembled WGS sequence"/>
</dbReference>
<evidence type="ECO:0000313" key="2">
    <source>
        <dbReference type="EMBL" id="CAL8126588.1"/>
    </source>
</evidence>
<protein>
    <submittedName>
        <fullName evidence="2">Uncharacterized protein</fullName>
    </submittedName>
</protein>
<name>A0ABP1RDY9_9HEXA</name>
<evidence type="ECO:0000313" key="3">
    <source>
        <dbReference type="Proteomes" id="UP001642540"/>
    </source>
</evidence>
<reference evidence="2 3" key="1">
    <citation type="submission" date="2024-08" db="EMBL/GenBank/DDBJ databases">
        <authorList>
            <person name="Cucini C."/>
            <person name="Frati F."/>
        </authorList>
    </citation>
    <scope>NUCLEOTIDE SEQUENCE [LARGE SCALE GENOMIC DNA]</scope>
</reference>
<feature type="compositionally biased region" description="Polar residues" evidence="1">
    <location>
        <begin position="460"/>
        <end position="472"/>
    </location>
</feature>
<proteinExistence type="predicted"/>
<keyword evidence="3" id="KW-1185">Reference proteome</keyword>
<gene>
    <name evidence="2" type="ORF">ODALV1_LOCUS21466</name>
</gene>
<feature type="region of interest" description="Disordered" evidence="1">
    <location>
        <begin position="381"/>
        <end position="401"/>
    </location>
</feature>
<accession>A0ABP1RDY9</accession>
<feature type="region of interest" description="Disordered" evidence="1">
    <location>
        <begin position="420"/>
        <end position="480"/>
    </location>
</feature>
<evidence type="ECO:0000256" key="1">
    <source>
        <dbReference type="SAM" id="MobiDB-lite"/>
    </source>
</evidence>
<feature type="compositionally biased region" description="Polar residues" evidence="1">
    <location>
        <begin position="424"/>
        <end position="439"/>
    </location>
</feature>
<comment type="caution">
    <text evidence="2">The sequence shown here is derived from an EMBL/GenBank/DDBJ whole genome shotgun (WGS) entry which is preliminary data.</text>
</comment>
<dbReference type="EMBL" id="CAXLJM020000072">
    <property type="protein sequence ID" value="CAL8126588.1"/>
    <property type="molecule type" value="Genomic_DNA"/>
</dbReference>